<dbReference type="Pfam" id="PF13185">
    <property type="entry name" value="GAF_2"/>
    <property type="match status" value="1"/>
</dbReference>
<evidence type="ECO:0000256" key="3">
    <source>
        <dbReference type="ARBA" id="ARBA00022553"/>
    </source>
</evidence>
<dbReference type="InterPro" id="IPR029016">
    <property type="entry name" value="GAF-like_dom_sf"/>
</dbReference>
<dbReference type="InterPro" id="IPR035965">
    <property type="entry name" value="PAS-like_dom_sf"/>
</dbReference>
<dbReference type="InterPro" id="IPR004358">
    <property type="entry name" value="Sig_transdc_His_kin-like_C"/>
</dbReference>
<dbReference type="SUPFAM" id="SSF55781">
    <property type="entry name" value="GAF domain-like"/>
    <property type="match status" value="1"/>
</dbReference>
<accession>A0A8T7H134</accession>
<dbReference type="GO" id="GO:0004673">
    <property type="term" value="F:protein histidine kinase activity"/>
    <property type="evidence" value="ECO:0007669"/>
    <property type="project" value="UniProtKB-EC"/>
</dbReference>
<proteinExistence type="predicted"/>
<evidence type="ECO:0000259" key="8">
    <source>
        <dbReference type="PROSITE" id="PS50113"/>
    </source>
</evidence>
<dbReference type="InterPro" id="IPR013655">
    <property type="entry name" value="PAS_fold_3"/>
</dbReference>
<gene>
    <name evidence="9" type="ORF">HQQ74_05250</name>
</gene>
<dbReference type="PROSITE" id="PS50112">
    <property type="entry name" value="PAS"/>
    <property type="match status" value="2"/>
</dbReference>
<organism evidence="9 10">
    <name type="scientific">Methanoculleus bourgensis</name>
    <dbReference type="NCBI Taxonomy" id="83986"/>
    <lineage>
        <taxon>Archaea</taxon>
        <taxon>Methanobacteriati</taxon>
        <taxon>Methanobacteriota</taxon>
        <taxon>Stenosarchaea group</taxon>
        <taxon>Methanomicrobia</taxon>
        <taxon>Methanomicrobiales</taxon>
        <taxon>Methanomicrobiaceae</taxon>
        <taxon>Methanoculleus</taxon>
    </lineage>
</organism>
<dbReference type="AlphaFoldDB" id="A0A8T7H134"/>
<evidence type="ECO:0000313" key="9">
    <source>
        <dbReference type="EMBL" id="NQS78101.1"/>
    </source>
</evidence>
<name>A0A8T7H134_9EURY</name>
<reference evidence="9" key="1">
    <citation type="submission" date="2020-05" db="EMBL/GenBank/DDBJ databases">
        <title>The first insight into the ecology of ammonia-tolerant syntrophic propionate oxidizing bacteria.</title>
        <authorList>
            <person name="Singh A."/>
            <person name="Schnurer A."/>
            <person name="Westerholm M."/>
        </authorList>
    </citation>
    <scope>NUCLEOTIDE SEQUENCE</scope>
    <source>
        <strain evidence="9">MAG54</strain>
    </source>
</reference>
<dbReference type="InterPro" id="IPR005467">
    <property type="entry name" value="His_kinase_dom"/>
</dbReference>
<dbReference type="SUPFAM" id="SSF55874">
    <property type="entry name" value="ATPase domain of HSP90 chaperone/DNA topoisomerase II/histidine kinase"/>
    <property type="match status" value="1"/>
</dbReference>
<dbReference type="CDD" id="cd00075">
    <property type="entry name" value="HATPase"/>
    <property type="match status" value="1"/>
</dbReference>
<dbReference type="Pfam" id="PF02518">
    <property type="entry name" value="HATPase_c"/>
    <property type="match status" value="1"/>
</dbReference>
<dbReference type="PANTHER" id="PTHR43304:SF1">
    <property type="entry name" value="PAC DOMAIN-CONTAINING PROTEIN"/>
    <property type="match status" value="1"/>
</dbReference>
<comment type="caution">
    <text evidence="9">The sequence shown here is derived from an EMBL/GenBank/DDBJ whole genome shotgun (WGS) entry which is preliminary data.</text>
</comment>
<protein>
    <recommendedName>
        <fullName evidence="2">histidine kinase</fullName>
        <ecNumber evidence="2">2.7.13.3</ecNumber>
    </recommendedName>
</protein>
<dbReference type="InterPro" id="IPR000014">
    <property type="entry name" value="PAS"/>
</dbReference>
<dbReference type="InterPro" id="IPR001610">
    <property type="entry name" value="PAC"/>
</dbReference>
<dbReference type="PRINTS" id="PR00344">
    <property type="entry name" value="BCTRLSENSOR"/>
</dbReference>
<dbReference type="InterPro" id="IPR003018">
    <property type="entry name" value="GAF"/>
</dbReference>
<dbReference type="InterPro" id="IPR000700">
    <property type="entry name" value="PAS-assoc_C"/>
</dbReference>
<dbReference type="InterPro" id="IPR052162">
    <property type="entry name" value="Sensor_kinase/Photoreceptor"/>
</dbReference>
<dbReference type="InterPro" id="IPR003594">
    <property type="entry name" value="HATPase_dom"/>
</dbReference>
<dbReference type="PANTHER" id="PTHR43304">
    <property type="entry name" value="PHYTOCHROME-LIKE PROTEIN CPH1"/>
    <property type="match status" value="1"/>
</dbReference>
<dbReference type="SMART" id="SM00387">
    <property type="entry name" value="HATPase_c"/>
    <property type="match status" value="1"/>
</dbReference>
<dbReference type="Proteomes" id="UP000737555">
    <property type="component" value="Unassembled WGS sequence"/>
</dbReference>
<dbReference type="CDD" id="cd00130">
    <property type="entry name" value="PAS"/>
    <property type="match status" value="2"/>
</dbReference>
<dbReference type="EC" id="2.7.13.3" evidence="2"/>
<dbReference type="Pfam" id="PF08447">
    <property type="entry name" value="PAS_3"/>
    <property type="match status" value="1"/>
</dbReference>
<dbReference type="SMART" id="SM00086">
    <property type="entry name" value="PAC"/>
    <property type="match status" value="1"/>
</dbReference>
<dbReference type="InterPro" id="IPR036890">
    <property type="entry name" value="HATPase_C_sf"/>
</dbReference>
<evidence type="ECO:0000313" key="10">
    <source>
        <dbReference type="Proteomes" id="UP000737555"/>
    </source>
</evidence>
<evidence type="ECO:0000256" key="5">
    <source>
        <dbReference type="ARBA" id="ARBA00022777"/>
    </source>
</evidence>
<dbReference type="SMART" id="SM00091">
    <property type="entry name" value="PAS"/>
    <property type="match status" value="2"/>
</dbReference>
<dbReference type="Gene3D" id="3.30.565.10">
    <property type="entry name" value="Histidine kinase-like ATPase, C-terminal domain"/>
    <property type="match status" value="1"/>
</dbReference>
<dbReference type="SUPFAM" id="SSF55785">
    <property type="entry name" value="PYP-like sensor domain (PAS domain)"/>
    <property type="match status" value="2"/>
</dbReference>
<evidence type="ECO:0000259" key="7">
    <source>
        <dbReference type="PROSITE" id="PS50112"/>
    </source>
</evidence>
<evidence type="ECO:0000256" key="1">
    <source>
        <dbReference type="ARBA" id="ARBA00000085"/>
    </source>
</evidence>
<feature type="domain" description="PAS" evidence="7">
    <location>
        <begin position="270"/>
        <end position="333"/>
    </location>
</feature>
<dbReference type="EMBL" id="JABMJE010000055">
    <property type="protein sequence ID" value="NQS78101.1"/>
    <property type="molecule type" value="Genomic_DNA"/>
</dbReference>
<evidence type="ECO:0000259" key="6">
    <source>
        <dbReference type="PROSITE" id="PS50109"/>
    </source>
</evidence>
<dbReference type="Gene3D" id="3.30.450.20">
    <property type="entry name" value="PAS domain"/>
    <property type="match status" value="2"/>
</dbReference>
<sequence>MSVTDPVSAHPERAFQILDEPGVGVLVLDRDMQVTWVNAYVADILSTSEEEILGCDAPLVLDTHLVPLLREHESARGLLAAVRDGIEVPGLELPVQNARGEEQRFVYSSQKMEQEPFMGMWVLRMRDVTGRKVDNASPLPGGCEDQRGVRALHRISRLIDTPGIPPAELFCEVARVLPSGFPHPKRMGVRITHDGAVYTHRYRETPGKITVDIRVNRRRVGSIEVAYLSEPSPRPEDVFNTGEQYLLQVAADMLGRTIRRMNEVSQIRESEERYRSFVQNFQGIAYQTRVDSEPVFFHGAVEAITGYTAGEFLTGTVRWDAIVHPDDRPRLQESAARLQAVTGFSTDQVYRVVRKDGTTRWVREFVQNICNEDGTPVLIQGTIQDVTSRKKTNEGLLSANRQLQVLNQIMGVSASSLSLDELLETSLSKTLDLLVFDVGLTYLLNPERTLALTRCHHAVPKRYLSRNRAIKVHHWPWNFVFIAGQPRYIEMRSKPGTVEEEILASLGVSALACIPILAESVVVGALFVGSKGRQGLEDEERHLLEAIGREIGSGVLRSMLHKRLEAAHRETNLYLDIMTHDIKNAGNVASLYCDLLIDMLEEDAAEYAKKLRESVRKSTGILQNVATIRRIHLEPPDLKPVHLSHVIRAELDRIPEADVSFEDSTAEVQADDLLPEIFTNLIDNAIKFGGPDARVMIRVEDCPDDDHTVVVTVEDTGPGIPDGAKETIFRRFQQGRSQGYGEGLGLYIVGTLVTRYGGRIWVEDRVSGRPDLGAAFRFTLREVVHTGTDEYDEYEE</sequence>
<keyword evidence="4" id="KW-0808">Transferase</keyword>
<dbReference type="NCBIfam" id="TIGR00229">
    <property type="entry name" value="sensory_box"/>
    <property type="match status" value="1"/>
</dbReference>
<dbReference type="Gene3D" id="3.30.450.40">
    <property type="match status" value="1"/>
</dbReference>
<evidence type="ECO:0000256" key="4">
    <source>
        <dbReference type="ARBA" id="ARBA00022679"/>
    </source>
</evidence>
<dbReference type="PROSITE" id="PS50109">
    <property type="entry name" value="HIS_KIN"/>
    <property type="match status" value="1"/>
</dbReference>
<feature type="domain" description="PAS" evidence="7">
    <location>
        <begin position="10"/>
        <end position="54"/>
    </location>
</feature>
<keyword evidence="3" id="KW-0597">Phosphoprotein</keyword>
<feature type="domain" description="Histidine kinase" evidence="6">
    <location>
        <begin position="577"/>
        <end position="784"/>
    </location>
</feature>
<keyword evidence="5" id="KW-0418">Kinase</keyword>
<dbReference type="PROSITE" id="PS50113">
    <property type="entry name" value="PAC"/>
    <property type="match status" value="1"/>
</dbReference>
<comment type="catalytic activity">
    <reaction evidence="1">
        <text>ATP + protein L-histidine = ADP + protein N-phospho-L-histidine.</text>
        <dbReference type="EC" id="2.7.13.3"/>
    </reaction>
</comment>
<feature type="domain" description="PAC" evidence="8">
    <location>
        <begin position="346"/>
        <end position="398"/>
    </location>
</feature>
<evidence type="ECO:0000256" key="2">
    <source>
        <dbReference type="ARBA" id="ARBA00012438"/>
    </source>
</evidence>